<keyword evidence="2" id="KW-1133">Transmembrane helix</keyword>
<dbReference type="SUPFAM" id="SSF55856">
    <property type="entry name" value="Cytochrome b5-like heme/steroid binding domain"/>
    <property type="match status" value="1"/>
</dbReference>
<evidence type="ECO:0000256" key="2">
    <source>
        <dbReference type="SAM" id="Phobius"/>
    </source>
</evidence>
<proteinExistence type="predicted"/>
<name>A0A0C9WKG3_9AGAR</name>
<feature type="transmembrane region" description="Helical" evidence="2">
    <location>
        <begin position="198"/>
        <end position="217"/>
    </location>
</feature>
<reference evidence="3 4" key="1">
    <citation type="submission" date="2014-04" db="EMBL/GenBank/DDBJ databases">
        <authorList>
            <consortium name="DOE Joint Genome Institute"/>
            <person name="Kuo A."/>
            <person name="Kohler A."/>
            <person name="Nagy L.G."/>
            <person name="Floudas D."/>
            <person name="Copeland A."/>
            <person name="Barry K.W."/>
            <person name="Cichocki N."/>
            <person name="Veneault-Fourrey C."/>
            <person name="LaButti K."/>
            <person name="Lindquist E.A."/>
            <person name="Lipzen A."/>
            <person name="Lundell T."/>
            <person name="Morin E."/>
            <person name="Murat C."/>
            <person name="Sun H."/>
            <person name="Tunlid A."/>
            <person name="Henrissat B."/>
            <person name="Grigoriev I.V."/>
            <person name="Hibbett D.S."/>
            <person name="Martin F."/>
            <person name="Nordberg H.P."/>
            <person name="Cantor M.N."/>
            <person name="Hua S.X."/>
        </authorList>
    </citation>
    <scope>NUCLEOTIDE SEQUENCE [LARGE SCALE GENOMIC DNA]</scope>
    <source>
        <strain evidence="3 4">LaAM-08-1</strain>
    </source>
</reference>
<keyword evidence="2" id="KW-0472">Membrane</keyword>
<keyword evidence="2" id="KW-0812">Transmembrane</keyword>
<dbReference type="Proteomes" id="UP000054477">
    <property type="component" value="Unassembled WGS sequence"/>
</dbReference>
<evidence type="ECO:0000313" key="3">
    <source>
        <dbReference type="EMBL" id="KIJ96334.1"/>
    </source>
</evidence>
<protein>
    <submittedName>
        <fullName evidence="3">Uncharacterized protein</fullName>
    </submittedName>
</protein>
<feature type="transmembrane region" description="Helical" evidence="2">
    <location>
        <begin position="288"/>
        <end position="306"/>
    </location>
</feature>
<dbReference type="STRING" id="1095629.A0A0C9WKG3"/>
<evidence type="ECO:0000313" key="4">
    <source>
        <dbReference type="Proteomes" id="UP000054477"/>
    </source>
</evidence>
<reference evidence="4" key="2">
    <citation type="submission" date="2015-01" db="EMBL/GenBank/DDBJ databases">
        <title>Evolutionary Origins and Diversification of the Mycorrhizal Mutualists.</title>
        <authorList>
            <consortium name="DOE Joint Genome Institute"/>
            <consortium name="Mycorrhizal Genomics Consortium"/>
            <person name="Kohler A."/>
            <person name="Kuo A."/>
            <person name="Nagy L.G."/>
            <person name="Floudas D."/>
            <person name="Copeland A."/>
            <person name="Barry K.W."/>
            <person name="Cichocki N."/>
            <person name="Veneault-Fourrey C."/>
            <person name="LaButti K."/>
            <person name="Lindquist E.A."/>
            <person name="Lipzen A."/>
            <person name="Lundell T."/>
            <person name="Morin E."/>
            <person name="Murat C."/>
            <person name="Riley R."/>
            <person name="Ohm R."/>
            <person name="Sun H."/>
            <person name="Tunlid A."/>
            <person name="Henrissat B."/>
            <person name="Grigoriev I.V."/>
            <person name="Hibbett D.S."/>
            <person name="Martin F."/>
        </authorList>
    </citation>
    <scope>NUCLEOTIDE SEQUENCE [LARGE SCALE GENOMIC DNA]</scope>
    <source>
        <strain evidence="4">LaAM-08-1</strain>
    </source>
</reference>
<keyword evidence="4" id="KW-1185">Reference proteome</keyword>
<accession>A0A0C9WKG3</accession>
<feature type="compositionally biased region" description="Basic and acidic residues" evidence="1">
    <location>
        <begin position="136"/>
        <end position="158"/>
    </location>
</feature>
<dbReference type="InterPro" id="IPR036400">
    <property type="entry name" value="Cyt_B5-like_heme/steroid_sf"/>
</dbReference>
<dbReference type="OrthoDB" id="3069799at2759"/>
<sequence length="379" mass="41084">MPTSTIHDTLSCIPGPQVQQHQTHVPAPVATGALMKGPKYSASNGSARGGECMCFARDRGARGGAPAVTPLAPVFPAANARGQRICQKYDLPGRHRGSHCQEAFNNSNQAVPLVSNVFPSQRSEFPENEMYDDYKENKSVRSEDFDGRSRFTSNRDESVSTLGQSRMPPLGTCSRMLARGLMEKEALAVWREKLAPNLLIWFICACAVFVIAVLGVVTCPTEHVFSMSELASHPSILSPNNVYTSVRGEVFNLTTVAATHQCVVHVVPTKAILKYGGQSADNIFPVQAPFPFVFLILVLTLVYVLSARTLPRKFGRSAAIYNGLVYDVDVTNYLTSPPLFDHTLVHAHDDLGGADQKDVGWATVVGSQCVCVCCGRGRG</sequence>
<dbReference type="HOGENOM" id="CLU_729712_0_0_1"/>
<dbReference type="AlphaFoldDB" id="A0A0C9WKG3"/>
<feature type="region of interest" description="Disordered" evidence="1">
    <location>
        <begin position="136"/>
        <end position="164"/>
    </location>
</feature>
<dbReference type="EMBL" id="KN838725">
    <property type="protein sequence ID" value="KIJ96334.1"/>
    <property type="molecule type" value="Genomic_DNA"/>
</dbReference>
<organism evidence="3 4">
    <name type="scientific">Laccaria amethystina LaAM-08-1</name>
    <dbReference type="NCBI Taxonomy" id="1095629"/>
    <lineage>
        <taxon>Eukaryota</taxon>
        <taxon>Fungi</taxon>
        <taxon>Dikarya</taxon>
        <taxon>Basidiomycota</taxon>
        <taxon>Agaricomycotina</taxon>
        <taxon>Agaricomycetes</taxon>
        <taxon>Agaricomycetidae</taxon>
        <taxon>Agaricales</taxon>
        <taxon>Agaricineae</taxon>
        <taxon>Hydnangiaceae</taxon>
        <taxon>Laccaria</taxon>
    </lineage>
</organism>
<gene>
    <name evidence="3" type="ORF">K443DRAFT_124493</name>
</gene>
<evidence type="ECO:0000256" key="1">
    <source>
        <dbReference type="SAM" id="MobiDB-lite"/>
    </source>
</evidence>